<dbReference type="EMBL" id="JAAIKB010000002">
    <property type="protein sequence ID" value="NGM19714.1"/>
    <property type="molecule type" value="Genomic_DNA"/>
</dbReference>
<name>A0A6M1LII1_9PROT</name>
<reference evidence="2 3" key="2">
    <citation type="submission" date="2020-03" db="EMBL/GenBank/DDBJ databases">
        <title>Roseomonas stagni sp. nov., isolated from pond water in Japan.</title>
        <authorList>
            <person name="Furuhata K."/>
            <person name="Miyamoto H."/>
            <person name="Goto K."/>
        </authorList>
    </citation>
    <scope>NUCLEOTIDE SEQUENCE [LARGE SCALE GENOMIC DNA]</scope>
    <source>
        <strain evidence="2 3">PeD5</strain>
    </source>
</reference>
<dbReference type="Proteomes" id="UP000475385">
    <property type="component" value="Unassembled WGS sequence"/>
</dbReference>
<comment type="caution">
    <text evidence="2">The sequence shown here is derived from an EMBL/GenBank/DDBJ whole genome shotgun (WGS) entry which is preliminary data.</text>
</comment>
<keyword evidence="3" id="KW-1185">Reference proteome</keyword>
<evidence type="ECO:0000259" key="1">
    <source>
        <dbReference type="Pfam" id="PF20552"/>
    </source>
</evidence>
<dbReference type="InterPro" id="IPR046789">
    <property type="entry name" value="HTH_62"/>
</dbReference>
<dbReference type="Pfam" id="PF20552">
    <property type="entry name" value="HTH_62"/>
    <property type="match status" value="1"/>
</dbReference>
<evidence type="ECO:0000313" key="3">
    <source>
        <dbReference type="Proteomes" id="UP000475385"/>
    </source>
</evidence>
<gene>
    <name evidence="2" type="ORF">G3576_06785</name>
</gene>
<dbReference type="AlphaFoldDB" id="A0A6M1LII1"/>
<proteinExistence type="predicted"/>
<organism evidence="2 3">
    <name type="scientific">Falsiroseomonas algicola</name>
    <dbReference type="NCBI Taxonomy" id="2716930"/>
    <lineage>
        <taxon>Bacteria</taxon>
        <taxon>Pseudomonadati</taxon>
        <taxon>Pseudomonadota</taxon>
        <taxon>Alphaproteobacteria</taxon>
        <taxon>Acetobacterales</taxon>
        <taxon>Roseomonadaceae</taxon>
        <taxon>Falsiroseomonas</taxon>
    </lineage>
</organism>
<evidence type="ECO:0000313" key="2">
    <source>
        <dbReference type="EMBL" id="NGM19714.1"/>
    </source>
</evidence>
<reference evidence="2 3" key="1">
    <citation type="submission" date="2020-02" db="EMBL/GenBank/DDBJ databases">
        <authorList>
            <person name="Kim H.M."/>
            <person name="Jeon C.O."/>
        </authorList>
    </citation>
    <scope>NUCLEOTIDE SEQUENCE [LARGE SCALE GENOMIC DNA]</scope>
    <source>
        <strain evidence="2 3">PeD5</strain>
    </source>
</reference>
<protein>
    <recommendedName>
        <fullName evidence="1">Recombinase-like domain-containing protein</fullName>
    </recommendedName>
</protein>
<accession>A0A6M1LII1</accession>
<sequence length="75" mass="8298">MATYRFPHLDPHQSREREPSDWEMALAGAIEAAFGQGHHELPALVAALNASRIRPQEGGAWTEEGFTALMRQLGN</sequence>
<dbReference type="RefSeq" id="WP_164693596.1">
    <property type="nucleotide sequence ID" value="NZ_JAAIKB010000002.1"/>
</dbReference>
<feature type="domain" description="Recombinase-like" evidence="1">
    <location>
        <begin position="7"/>
        <end position="75"/>
    </location>
</feature>